<name>A0A4R8T195_9PEZI</name>
<evidence type="ECO:0000313" key="2">
    <source>
        <dbReference type="Proteomes" id="UP000295604"/>
    </source>
</evidence>
<evidence type="ECO:0000313" key="1">
    <source>
        <dbReference type="EMBL" id="TEA10112.1"/>
    </source>
</evidence>
<sequence>MNIDFIKAINNYKNYSYLYKALNKLVLYKSNFTIFSSFLKIAIVKFNFKILLVDRTMSIIKKYKIKEIKKNLASKDRIFSNNSKYSKYILEVIY</sequence>
<proteinExistence type="predicted"/>
<accession>A0A4R8T195</accession>
<protein>
    <submittedName>
        <fullName evidence="1">Uncharacterized protein</fullName>
    </submittedName>
</protein>
<comment type="caution">
    <text evidence="1">The sequence shown here is derived from an EMBL/GenBank/DDBJ whole genome shotgun (WGS) entry which is preliminary data.</text>
</comment>
<reference evidence="1 2" key="1">
    <citation type="submission" date="2018-11" db="EMBL/GenBank/DDBJ databases">
        <title>Genome sequence and assembly of Colletotrichum sidae.</title>
        <authorList>
            <person name="Gan P."/>
            <person name="Shirasu K."/>
        </authorList>
    </citation>
    <scope>NUCLEOTIDE SEQUENCE [LARGE SCALE GENOMIC DNA]</scope>
    <source>
        <strain evidence="1 2">CBS 518.97</strain>
    </source>
</reference>
<keyword evidence="2" id="KW-1185">Reference proteome</keyword>
<dbReference type="AlphaFoldDB" id="A0A4R8T195"/>
<dbReference type="EMBL" id="QAPF01000671">
    <property type="protein sequence ID" value="TEA10112.1"/>
    <property type="molecule type" value="Genomic_DNA"/>
</dbReference>
<dbReference type="Proteomes" id="UP000295604">
    <property type="component" value="Unassembled WGS sequence"/>
</dbReference>
<organism evidence="1 2">
    <name type="scientific">Colletotrichum sidae</name>
    <dbReference type="NCBI Taxonomy" id="1347389"/>
    <lineage>
        <taxon>Eukaryota</taxon>
        <taxon>Fungi</taxon>
        <taxon>Dikarya</taxon>
        <taxon>Ascomycota</taxon>
        <taxon>Pezizomycotina</taxon>
        <taxon>Sordariomycetes</taxon>
        <taxon>Hypocreomycetidae</taxon>
        <taxon>Glomerellales</taxon>
        <taxon>Glomerellaceae</taxon>
        <taxon>Colletotrichum</taxon>
        <taxon>Colletotrichum orbiculare species complex</taxon>
    </lineage>
</organism>
<gene>
    <name evidence="1" type="ORF">C8034_v010606</name>
</gene>